<organism evidence="2 3">
    <name type="scientific">Bacillus cereus</name>
    <dbReference type="NCBI Taxonomy" id="1396"/>
    <lineage>
        <taxon>Bacteria</taxon>
        <taxon>Bacillati</taxon>
        <taxon>Bacillota</taxon>
        <taxon>Bacilli</taxon>
        <taxon>Bacillales</taxon>
        <taxon>Bacillaceae</taxon>
        <taxon>Bacillus</taxon>
        <taxon>Bacillus cereus group</taxon>
    </lineage>
</organism>
<proteinExistence type="predicted"/>
<gene>
    <name evidence="2" type="ORF">BLX06_11595</name>
</gene>
<evidence type="ECO:0000259" key="1">
    <source>
        <dbReference type="Pfam" id="PF12651"/>
    </source>
</evidence>
<dbReference type="RefSeq" id="WP_078186582.1">
    <property type="nucleotide sequence ID" value="NZ_MUAU01000028.1"/>
</dbReference>
<reference evidence="2 3" key="1">
    <citation type="submission" date="2017-01" db="EMBL/GenBank/DDBJ databases">
        <title>Bacillus cereus isolates.</title>
        <authorList>
            <person name="Beno S.M."/>
        </authorList>
    </citation>
    <scope>NUCLEOTIDE SEQUENCE [LARGE SCALE GENOMIC DNA]</scope>
    <source>
        <strain evidence="2 3">FSL K6-1030</strain>
    </source>
</reference>
<feature type="domain" description="Predicted DNA-binding protein ribbon-helix-helix" evidence="1">
    <location>
        <begin position="9"/>
        <end position="51"/>
    </location>
</feature>
<evidence type="ECO:0000313" key="3">
    <source>
        <dbReference type="Proteomes" id="UP000190641"/>
    </source>
</evidence>
<accession>A0A9X6B9T6</accession>
<dbReference type="AlphaFoldDB" id="A0A9X6B9T6"/>
<sequence>MKTSDLKTRDRFSSTLDKGINKKFQQLTEKTRINKSKLLDEAIRDLVKKYENPTKEY</sequence>
<name>A0A9X6B9T6_BACCE</name>
<dbReference type="InterPro" id="IPR038733">
    <property type="entry name" value="Predicted_DNA_bind_prot_RHH"/>
</dbReference>
<comment type="caution">
    <text evidence="2">The sequence shown here is derived from an EMBL/GenBank/DDBJ whole genome shotgun (WGS) entry which is preliminary data.</text>
</comment>
<dbReference type="EMBL" id="MUAU01000028">
    <property type="protein sequence ID" value="OOR74868.1"/>
    <property type="molecule type" value="Genomic_DNA"/>
</dbReference>
<evidence type="ECO:0000313" key="2">
    <source>
        <dbReference type="EMBL" id="OOR74868.1"/>
    </source>
</evidence>
<dbReference type="Pfam" id="PF12651">
    <property type="entry name" value="RHH_3"/>
    <property type="match status" value="1"/>
</dbReference>
<dbReference type="Proteomes" id="UP000190641">
    <property type="component" value="Unassembled WGS sequence"/>
</dbReference>
<protein>
    <submittedName>
        <fullName evidence="2">CopG family transcriptional regulator</fullName>
    </submittedName>
</protein>